<evidence type="ECO:0000256" key="2">
    <source>
        <dbReference type="ARBA" id="ARBA00023125"/>
    </source>
</evidence>
<dbReference type="InterPro" id="IPR018062">
    <property type="entry name" value="HTH_AraC-typ_CS"/>
</dbReference>
<feature type="domain" description="HTH araC/xylS-type" evidence="4">
    <location>
        <begin position="187"/>
        <end position="285"/>
    </location>
</feature>
<keyword evidence="6" id="KW-1185">Reference proteome</keyword>
<keyword evidence="1" id="KW-0805">Transcription regulation</keyword>
<sequence length="286" mass="32178">MDPMRKQFASDAALPIELALRNTKNLQAELPDHLHDWHEIIYVHGGAGSFFINQSFYEMQAGDLYLIPGNTIHKTLPHPDAPITSSVVFFSGQYVQASAIGMDSFSFLQCFDTARTNRSYRLELLPAERARLEGIFDDMQAEIAAKQPGFRQAILLLLQTILLHMNRNINPGVMNQAHSDSRPVWLQNALHEIDRRLADTISLTSLAALASVSPSYFSRMFKQYTGLGVTEYIIAKRIMHAKELLAESDRTVAEIAASCGFESLPHFYRMFKKFAGGTPARSKREQ</sequence>
<organism evidence="5 6">
    <name type="scientific">Paenibacillus glycinis</name>
    <dbReference type="NCBI Taxonomy" id="2697035"/>
    <lineage>
        <taxon>Bacteria</taxon>
        <taxon>Bacillati</taxon>
        <taxon>Bacillota</taxon>
        <taxon>Bacilli</taxon>
        <taxon>Bacillales</taxon>
        <taxon>Paenibacillaceae</taxon>
        <taxon>Paenibacillus</taxon>
    </lineage>
</organism>
<dbReference type="RefSeq" id="WP_161747204.1">
    <property type="nucleotide sequence ID" value="NZ_JAAAMV010000037.1"/>
</dbReference>
<dbReference type="SMART" id="SM00342">
    <property type="entry name" value="HTH_ARAC"/>
    <property type="match status" value="1"/>
</dbReference>
<dbReference type="InterPro" id="IPR018060">
    <property type="entry name" value="HTH_AraC"/>
</dbReference>
<dbReference type="InterPro" id="IPR037923">
    <property type="entry name" value="HTH-like"/>
</dbReference>
<keyword evidence="3" id="KW-0804">Transcription</keyword>
<dbReference type="EMBL" id="JAAAMV010000037">
    <property type="protein sequence ID" value="NBD28184.1"/>
    <property type="molecule type" value="Genomic_DNA"/>
</dbReference>
<dbReference type="PROSITE" id="PS01124">
    <property type="entry name" value="HTH_ARAC_FAMILY_2"/>
    <property type="match status" value="1"/>
</dbReference>
<accession>A0ABW9Y152</accession>
<dbReference type="Gene3D" id="1.10.10.60">
    <property type="entry name" value="Homeodomain-like"/>
    <property type="match status" value="2"/>
</dbReference>
<dbReference type="InterPro" id="IPR003313">
    <property type="entry name" value="AraC-bd"/>
</dbReference>
<dbReference type="PANTHER" id="PTHR43280:SF2">
    <property type="entry name" value="HTH-TYPE TRANSCRIPTIONAL REGULATOR EXSA"/>
    <property type="match status" value="1"/>
</dbReference>
<dbReference type="Proteomes" id="UP000665561">
    <property type="component" value="Unassembled WGS sequence"/>
</dbReference>
<dbReference type="Pfam" id="PF02311">
    <property type="entry name" value="AraC_binding"/>
    <property type="match status" value="1"/>
</dbReference>
<dbReference type="InterPro" id="IPR009057">
    <property type="entry name" value="Homeodomain-like_sf"/>
</dbReference>
<dbReference type="InterPro" id="IPR014710">
    <property type="entry name" value="RmlC-like_jellyroll"/>
</dbReference>
<gene>
    <name evidence="5" type="ORF">GT019_30330</name>
</gene>
<dbReference type="SUPFAM" id="SSF51215">
    <property type="entry name" value="Regulatory protein AraC"/>
    <property type="match status" value="1"/>
</dbReference>
<dbReference type="Pfam" id="PF12833">
    <property type="entry name" value="HTH_18"/>
    <property type="match status" value="1"/>
</dbReference>
<reference evidence="5 6" key="1">
    <citation type="submission" date="2020-01" db="EMBL/GenBank/DDBJ databases">
        <title>Paenibacillus soybeanensis sp. nov. isolated from the nodules of soybean (Glycine max(L.) Merr).</title>
        <authorList>
            <person name="Wang H."/>
        </authorList>
    </citation>
    <scope>NUCLEOTIDE SEQUENCE [LARGE SCALE GENOMIC DNA]</scope>
    <source>
        <strain evidence="5 6">T1</strain>
    </source>
</reference>
<name>A0ABW9Y152_9BACL</name>
<evidence type="ECO:0000313" key="5">
    <source>
        <dbReference type="EMBL" id="NBD28184.1"/>
    </source>
</evidence>
<dbReference type="SUPFAM" id="SSF46689">
    <property type="entry name" value="Homeodomain-like"/>
    <property type="match status" value="2"/>
</dbReference>
<evidence type="ECO:0000259" key="4">
    <source>
        <dbReference type="PROSITE" id="PS01124"/>
    </source>
</evidence>
<protein>
    <submittedName>
        <fullName evidence="5">Helix-turn-helix domain-containing protein</fullName>
    </submittedName>
</protein>
<proteinExistence type="predicted"/>
<comment type="caution">
    <text evidence="5">The sequence shown here is derived from an EMBL/GenBank/DDBJ whole genome shotgun (WGS) entry which is preliminary data.</text>
</comment>
<keyword evidence="2" id="KW-0238">DNA-binding</keyword>
<dbReference type="Gene3D" id="2.60.120.10">
    <property type="entry name" value="Jelly Rolls"/>
    <property type="match status" value="1"/>
</dbReference>
<evidence type="ECO:0000256" key="3">
    <source>
        <dbReference type="ARBA" id="ARBA00023163"/>
    </source>
</evidence>
<dbReference type="PANTHER" id="PTHR43280">
    <property type="entry name" value="ARAC-FAMILY TRANSCRIPTIONAL REGULATOR"/>
    <property type="match status" value="1"/>
</dbReference>
<evidence type="ECO:0000313" key="6">
    <source>
        <dbReference type="Proteomes" id="UP000665561"/>
    </source>
</evidence>
<evidence type="ECO:0000256" key="1">
    <source>
        <dbReference type="ARBA" id="ARBA00023015"/>
    </source>
</evidence>
<dbReference type="PROSITE" id="PS00041">
    <property type="entry name" value="HTH_ARAC_FAMILY_1"/>
    <property type="match status" value="1"/>
</dbReference>